<organism evidence="1 2">
    <name type="scientific">Romanomermis culicivorax</name>
    <name type="common">Nematode worm</name>
    <dbReference type="NCBI Taxonomy" id="13658"/>
    <lineage>
        <taxon>Eukaryota</taxon>
        <taxon>Metazoa</taxon>
        <taxon>Ecdysozoa</taxon>
        <taxon>Nematoda</taxon>
        <taxon>Enoplea</taxon>
        <taxon>Dorylaimia</taxon>
        <taxon>Mermithida</taxon>
        <taxon>Mermithoidea</taxon>
        <taxon>Mermithidae</taxon>
        <taxon>Romanomermis</taxon>
    </lineage>
</organism>
<evidence type="ECO:0000313" key="2">
    <source>
        <dbReference type="WBParaSite" id="nRc.2.0.1.t18759-RA"/>
    </source>
</evidence>
<protein>
    <submittedName>
        <fullName evidence="2">Uncharacterized protein</fullName>
    </submittedName>
</protein>
<sequence>LKSFFIFDEQVKRIITLNYIKNRPPWFLWSQQLLVPLQFIFRQSCIMSTAANISKDKKLTPQEVVDGFRKLREEQRQMANKITEFEQEKSEH</sequence>
<evidence type="ECO:0000313" key="1">
    <source>
        <dbReference type="Proteomes" id="UP000887565"/>
    </source>
</evidence>
<accession>A0A915IXD5</accession>
<keyword evidence="1" id="KW-1185">Reference proteome</keyword>
<name>A0A915IXD5_ROMCU</name>
<dbReference type="Proteomes" id="UP000887565">
    <property type="component" value="Unplaced"/>
</dbReference>
<proteinExistence type="predicted"/>
<dbReference type="AlphaFoldDB" id="A0A915IXD5"/>
<dbReference type="WBParaSite" id="nRc.2.0.1.t18759-RA">
    <property type="protein sequence ID" value="nRc.2.0.1.t18759-RA"/>
    <property type="gene ID" value="nRc.2.0.1.g18759"/>
</dbReference>
<reference evidence="2" key="1">
    <citation type="submission" date="2022-11" db="UniProtKB">
        <authorList>
            <consortium name="WormBaseParasite"/>
        </authorList>
    </citation>
    <scope>IDENTIFICATION</scope>
</reference>